<evidence type="ECO:0000256" key="5">
    <source>
        <dbReference type="ARBA" id="ARBA00022840"/>
    </source>
</evidence>
<feature type="binding site" evidence="9">
    <location>
        <position position="88"/>
    </location>
    <ligand>
        <name>substrate</name>
    </ligand>
</feature>
<feature type="domain" description="Cytidyltransferase-like" evidence="10">
    <location>
        <begin position="5"/>
        <end position="134"/>
    </location>
</feature>
<keyword evidence="1 9" id="KW-0963">Cytoplasm</keyword>
<dbReference type="InterPro" id="IPR001980">
    <property type="entry name" value="PPAT"/>
</dbReference>
<reference evidence="11" key="2">
    <citation type="journal article" date="2021" name="PeerJ">
        <title>Extensive microbial diversity within the chicken gut microbiome revealed by metagenomics and culture.</title>
        <authorList>
            <person name="Gilroy R."/>
            <person name="Ravi A."/>
            <person name="Getino M."/>
            <person name="Pursley I."/>
            <person name="Horton D.L."/>
            <person name="Alikhan N.F."/>
            <person name="Baker D."/>
            <person name="Gharbi K."/>
            <person name="Hall N."/>
            <person name="Watson M."/>
            <person name="Adriaenssens E.M."/>
            <person name="Foster-Nyarko E."/>
            <person name="Jarju S."/>
            <person name="Secka A."/>
            <person name="Antonio M."/>
            <person name="Oren A."/>
            <person name="Chaudhuri R.R."/>
            <person name="La Ragione R."/>
            <person name="Hildebrand F."/>
            <person name="Pallen M.J."/>
        </authorList>
    </citation>
    <scope>NUCLEOTIDE SEQUENCE</scope>
    <source>
        <strain evidence="11">ChiHjej10B9-9673</strain>
    </source>
</reference>
<feature type="binding site" evidence="9">
    <location>
        <begin position="124"/>
        <end position="130"/>
    </location>
    <ligand>
        <name>ATP</name>
        <dbReference type="ChEBI" id="CHEBI:30616"/>
    </ligand>
</feature>
<evidence type="ECO:0000256" key="6">
    <source>
        <dbReference type="ARBA" id="ARBA00022842"/>
    </source>
</evidence>
<dbReference type="GO" id="GO:0005737">
    <property type="term" value="C:cytoplasm"/>
    <property type="evidence" value="ECO:0007669"/>
    <property type="project" value="UniProtKB-SubCell"/>
</dbReference>
<feature type="binding site" evidence="9">
    <location>
        <position position="99"/>
    </location>
    <ligand>
        <name>ATP</name>
        <dbReference type="ChEBI" id="CHEBI:30616"/>
    </ligand>
</feature>
<keyword evidence="5 9" id="KW-0067">ATP-binding</keyword>
<dbReference type="InterPro" id="IPR004821">
    <property type="entry name" value="Cyt_trans-like"/>
</dbReference>
<name>A0A9D1JVJ4_9FIRM</name>
<feature type="binding site" evidence="9">
    <location>
        <begin position="9"/>
        <end position="10"/>
    </location>
    <ligand>
        <name>ATP</name>
        <dbReference type="ChEBI" id="CHEBI:30616"/>
    </ligand>
</feature>
<feature type="binding site" evidence="9">
    <location>
        <position position="9"/>
    </location>
    <ligand>
        <name>substrate</name>
    </ligand>
</feature>
<dbReference type="CDD" id="cd02163">
    <property type="entry name" value="PPAT"/>
    <property type="match status" value="1"/>
</dbReference>
<dbReference type="HAMAP" id="MF_00151">
    <property type="entry name" value="PPAT_bact"/>
    <property type="match status" value="1"/>
</dbReference>
<accession>A0A9D1JVJ4</accession>
<dbReference type="InterPro" id="IPR014729">
    <property type="entry name" value="Rossmann-like_a/b/a_fold"/>
</dbReference>
<dbReference type="NCBIfam" id="TIGR01510">
    <property type="entry name" value="coaD_prev_kdtB"/>
    <property type="match status" value="1"/>
</dbReference>
<sequence length="167" mass="18268">MITAICPGSFDPITLGHLNIVRRASRIFERVVVLVMVNAAKPSPMFSIAERADMIRRVTAGMGNVEADTCNGLLAEYAKRFEHPVVVKGLRASTDFEAEFQMAQINNAINPGLETMFLTSSEKYTFLSSSVVRELAAYGSDLSDFVPREIIDEVLAKARTHGGKTNG</sequence>
<dbReference type="EC" id="2.7.7.3" evidence="9"/>
<evidence type="ECO:0000256" key="9">
    <source>
        <dbReference type="HAMAP-Rule" id="MF_00151"/>
    </source>
</evidence>
<reference evidence="11" key="1">
    <citation type="submission" date="2020-10" db="EMBL/GenBank/DDBJ databases">
        <authorList>
            <person name="Gilroy R."/>
        </authorList>
    </citation>
    <scope>NUCLEOTIDE SEQUENCE</scope>
    <source>
        <strain evidence="11">ChiHjej10B9-9673</strain>
    </source>
</reference>
<dbReference type="SUPFAM" id="SSF52374">
    <property type="entry name" value="Nucleotidylyl transferase"/>
    <property type="match status" value="1"/>
</dbReference>
<comment type="caution">
    <text evidence="11">The sequence shown here is derived from an EMBL/GenBank/DDBJ whole genome shotgun (WGS) entry which is preliminary data.</text>
</comment>
<evidence type="ECO:0000256" key="7">
    <source>
        <dbReference type="ARBA" id="ARBA00022993"/>
    </source>
</evidence>
<keyword evidence="6 9" id="KW-0460">Magnesium</keyword>
<dbReference type="GO" id="GO:0005524">
    <property type="term" value="F:ATP binding"/>
    <property type="evidence" value="ECO:0007669"/>
    <property type="project" value="UniProtKB-KW"/>
</dbReference>
<evidence type="ECO:0000256" key="2">
    <source>
        <dbReference type="ARBA" id="ARBA00022679"/>
    </source>
</evidence>
<comment type="cofactor">
    <cofactor evidence="9">
        <name>Mg(2+)</name>
        <dbReference type="ChEBI" id="CHEBI:18420"/>
    </cofactor>
</comment>
<comment type="similarity">
    <text evidence="9">Belongs to the bacterial CoaD family.</text>
</comment>
<evidence type="ECO:0000313" key="11">
    <source>
        <dbReference type="EMBL" id="HIS66893.1"/>
    </source>
</evidence>
<feature type="binding site" evidence="9">
    <location>
        <position position="74"/>
    </location>
    <ligand>
        <name>substrate</name>
    </ligand>
</feature>
<evidence type="ECO:0000259" key="10">
    <source>
        <dbReference type="Pfam" id="PF01467"/>
    </source>
</evidence>
<organism evidence="11 12">
    <name type="scientific">Candidatus Scatomorpha merdipullorum</name>
    <dbReference type="NCBI Taxonomy" id="2840927"/>
    <lineage>
        <taxon>Bacteria</taxon>
        <taxon>Bacillati</taxon>
        <taxon>Bacillota</taxon>
        <taxon>Clostridia</taxon>
        <taxon>Eubacteriales</taxon>
        <taxon>Candidatus Scatomorpha</taxon>
    </lineage>
</organism>
<dbReference type="PANTHER" id="PTHR21342:SF1">
    <property type="entry name" value="PHOSPHOPANTETHEINE ADENYLYLTRANSFERASE"/>
    <property type="match status" value="1"/>
</dbReference>
<dbReference type="Gene3D" id="3.40.50.620">
    <property type="entry name" value="HUPs"/>
    <property type="match status" value="1"/>
</dbReference>
<proteinExistence type="inferred from homology"/>
<dbReference type="PRINTS" id="PR01020">
    <property type="entry name" value="LPSBIOSNTHSS"/>
</dbReference>
<comment type="function">
    <text evidence="9">Reversibly transfers an adenylyl group from ATP to 4'-phosphopantetheine, yielding dephospho-CoA (dPCoA) and pyrophosphate.</text>
</comment>
<keyword evidence="3 9" id="KW-0548">Nucleotidyltransferase</keyword>
<feature type="site" description="Transition state stabilizer" evidence="9">
    <location>
        <position position="17"/>
    </location>
</feature>
<dbReference type="NCBIfam" id="TIGR00125">
    <property type="entry name" value="cyt_tran_rel"/>
    <property type="match status" value="1"/>
</dbReference>
<protein>
    <recommendedName>
        <fullName evidence="9">Phosphopantetheine adenylyltransferase</fullName>
        <ecNumber evidence="9">2.7.7.3</ecNumber>
    </recommendedName>
    <alternativeName>
        <fullName evidence="9">Dephospho-CoA pyrophosphorylase</fullName>
    </alternativeName>
    <alternativeName>
        <fullName evidence="9">Pantetheine-phosphate adenylyltransferase</fullName>
        <shortName evidence="9">PPAT</shortName>
    </alternativeName>
</protein>
<dbReference type="AlphaFoldDB" id="A0A9D1JVJ4"/>
<evidence type="ECO:0000256" key="3">
    <source>
        <dbReference type="ARBA" id="ARBA00022695"/>
    </source>
</evidence>
<evidence type="ECO:0000256" key="4">
    <source>
        <dbReference type="ARBA" id="ARBA00022741"/>
    </source>
</evidence>
<dbReference type="EMBL" id="DVJK01000136">
    <property type="protein sequence ID" value="HIS66893.1"/>
    <property type="molecule type" value="Genomic_DNA"/>
</dbReference>
<dbReference type="PANTHER" id="PTHR21342">
    <property type="entry name" value="PHOSPHOPANTETHEINE ADENYLYLTRANSFERASE"/>
    <property type="match status" value="1"/>
</dbReference>
<gene>
    <name evidence="9 11" type="primary">coaD</name>
    <name evidence="11" type="ORF">IAC18_04950</name>
</gene>
<feature type="binding site" evidence="9">
    <location>
        <begin position="89"/>
        <end position="91"/>
    </location>
    <ligand>
        <name>ATP</name>
        <dbReference type="ChEBI" id="CHEBI:30616"/>
    </ligand>
</feature>
<feature type="binding site" evidence="9">
    <location>
        <position position="17"/>
    </location>
    <ligand>
        <name>ATP</name>
        <dbReference type="ChEBI" id="CHEBI:30616"/>
    </ligand>
</feature>
<dbReference type="GO" id="GO:0015937">
    <property type="term" value="P:coenzyme A biosynthetic process"/>
    <property type="evidence" value="ECO:0007669"/>
    <property type="project" value="UniProtKB-UniRule"/>
</dbReference>
<feature type="binding site" evidence="9">
    <location>
        <position position="41"/>
    </location>
    <ligand>
        <name>substrate</name>
    </ligand>
</feature>
<evidence type="ECO:0000313" key="12">
    <source>
        <dbReference type="Proteomes" id="UP000824001"/>
    </source>
</evidence>
<evidence type="ECO:0000256" key="1">
    <source>
        <dbReference type="ARBA" id="ARBA00022490"/>
    </source>
</evidence>
<dbReference type="GO" id="GO:0004595">
    <property type="term" value="F:pantetheine-phosphate adenylyltransferase activity"/>
    <property type="evidence" value="ECO:0007669"/>
    <property type="project" value="UniProtKB-UniRule"/>
</dbReference>
<comment type="pathway">
    <text evidence="9">Cofactor biosynthesis; coenzyme A biosynthesis; CoA from (R)-pantothenate: step 4/5.</text>
</comment>
<evidence type="ECO:0000256" key="8">
    <source>
        <dbReference type="ARBA" id="ARBA00029346"/>
    </source>
</evidence>
<comment type="subcellular location">
    <subcellularLocation>
        <location evidence="9">Cytoplasm</location>
    </subcellularLocation>
</comment>
<comment type="subunit">
    <text evidence="9">Homohexamer.</text>
</comment>
<keyword evidence="4 9" id="KW-0547">Nucleotide-binding</keyword>
<keyword evidence="7 9" id="KW-0173">Coenzyme A biosynthesis</keyword>
<dbReference type="Pfam" id="PF01467">
    <property type="entry name" value="CTP_transf_like"/>
    <property type="match status" value="1"/>
</dbReference>
<comment type="catalytic activity">
    <reaction evidence="8 9">
        <text>(R)-4'-phosphopantetheine + ATP + H(+) = 3'-dephospho-CoA + diphosphate</text>
        <dbReference type="Rhea" id="RHEA:19801"/>
        <dbReference type="ChEBI" id="CHEBI:15378"/>
        <dbReference type="ChEBI" id="CHEBI:30616"/>
        <dbReference type="ChEBI" id="CHEBI:33019"/>
        <dbReference type="ChEBI" id="CHEBI:57328"/>
        <dbReference type="ChEBI" id="CHEBI:61723"/>
        <dbReference type="EC" id="2.7.7.3"/>
    </reaction>
</comment>
<dbReference type="Proteomes" id="UP000824001">
    <property type="component" value="Unassembled WGS sequence"/>
</dbReference>
<keyword evidence="2 9" id="KW-0808">Transferase</keyword>